<organism evidence="9 10">
    <name type="scientific">Dovyalis caffra</name>
    <dbReference type="NCBI Taxonomy" id="77055"/>
    <lineage>
        <taxon>Eukaryota</taxon>
        <taxon>Viridiplantae</taxon>
        <taxon>Streptophyta</taxon>
        <taxon>Embryophyta</taxon>
        <taxon>Tracheophyta</taxon>
        <taxon>Spermatophyta</taxon>
        <taxon>Magnoliopsida</taxon>
        <taxon>eudicotyledons</taxon>
        <taxon>Gunneridae</taxon>
        <taxon>Pentapetalae</taxon>
        <taxon>rosids</taxon>
        <taxon>fabids</taxon>
        <taxon>Malpighiales</taxon>
        <taxon>Salicaceae</taxon>
        <taxon>Flacourtieae</taxon>
        <taxon>Dovyalis</taxon>
    </lineage>
</organism>
<dbReference type="InterPro" id="IPR016159">
    <property type="entry name" value="Cullin_repeat-like_dom_sf"/>
</dbReference>
<dbReference type="Pfam" id="PF13771">
    <property type="entry name" value="zf-HC5HC2H"/>
    <property type="match status" value="1"/>
</dbReference>
<dbReference type="PANTHER" id="PTHR21426">
    <property type="entry name" value="EXOCYST COMPLEX COMPONENT 8"/>
    <property type="match status" value="1"/>
</dbReference>
<comment type="caution">
    <text evidence="9">The sequence shown here is derived from an EMBL/GenBank/DDBJ whole genome shotgun (WGS) entry which is preliminary data.</text>
</comment>
<keyword evidence="3" id="KW-0268">Exocytosis</keyword>
<gene>
    <name evidence="9" type="ORF">DCAF_LOCUS22032</name>
</gene>
<dbReference type="GO" id="GO:0000145">
    <property type="term" value="C:exocyst"/>
    <property type="evidence" value="ECO:0007669"/>
    <property type="project" value="InterPro"/>
</dbReference>
<protein>
    <recommendedName>
        <fullName evidence="8">PHD-type domain-containing protein</fullName>
    </recommendedName>
</protein>
<feature type="domain" description="PHD-type" evidence="8">
    <location>
        <begin position="1250"/>
        <end position="1370"/>
    </location>
</feature>
<keyword evidence="5" id="KW-0863">Zinc-finger</keyword>
<dbReference type="InterPro" id="IPR042560">
    <property type="entry name" value="Exo84_C_2"/>
</dbReference>
<reference evidence="9 10" key="1">
    <citation type="submission" date="2024-01" db="EMBL/GenBank/DDBJ databases">
        <authorList>
            <person name="Waweru B."/>
        </authorList>
    </citation>
    <scope>NUCLEOTIDE SEQUENCE [LARGE SCALE GENOMIC DNA]</scope>
</reference>
<evidence type="ECO:0000259" key="8">
    <source>
        <dbReference type="PROSITE" id="PS51805"/>
    </source>
</evidence>
<dbReference type="InterPro" id="IPR013083">
    <property type="entry name" value="Znf_RING/FYVE/PHD"/>
</dbReference>
<feature type="region of interest" description="Disordered" evidence="7">
    <location>
        <begin position="752"/>
        <end position="788"/>
    </location>
</feature>
<dbReference type="Pfam" id="PF16528">
    <property type="entry name" value="Exo84_C"/>
    <property type="match status" value="1"/>
</dbReference>
<dbReference type="Gene3D" id="1.20.58.1220">
    <property type="entry name" value="Exo84p, C-terminal helical domain"/>
    <property type="match status" value="1"/>
</dbReference>
<dbReference type="Proteomes" id="UP001314170">
    <property type="component" value="Unassembled WGS sequence"/>
</dbReference>
<evidence type="ECO:0000256" key="2">
    <source>
        <dbReference type="ARBA" id="ARBA00022448"/>
    </source>
</evidence>
<dbReference type="SUPFAM" id="SSF74788">
    <property type="entry name" value="Cullin repeat-like"/>
    <property type="match status" value="1"/>
</dbReference>
<dbReference type="EMBL" id="CAWUPB010001173">
    <property type="protein sequence ID" value="CAK7349319.1"/>
    <property type="molecule type" value="Genomic_DNA"/>
</dbReference>
<evidence type="ECO:0000256" key="4">
    <source>
        <dbReference type="ARBA" id="ARBA00022723"/>
    </source>
</evidence>
<feature type="compositionally biased region" description="Polar residues" evidence="7">
    <location>
        <begin position="1102"/>
        <end position="1114"/>
    </location>
</feature>
<feature type="compositionally biased region" description="Low complexity" evidence="7">
    <location>
        <begin position="18"/>
        <end position="30"/>
    </location>
</feature>
<feature type="region of interest" description="Disordered" evidence="7">
    <location>
        <begin position="1"/>
        <end position="30"/>
    </location>
</feature>
<name>A0AAV1SD36_9ROSI</name>
<dbReference type="GO" id="GO:0005634">
    <property type="term" value="C:nucleus"/>
    <property type="evidence" value="ECO:0007669"/>
    <property type="project" value="UniProtKB-ARBA"/>
</dbReference>
<keyword evidence="2" id="KW-0813">Transport</keyword>
<proteinExistence type="inferred from homology"/>
<dbReference type="Pfam" id="PF08700">
    <property type="entry name" value="VPS51_Exo84_N"/>
    <property type="match status" value="1"/>
</dbReference>
<feature type="compositionally biased region" description="Polar residues" evidence="7">
    <location>
        <begin position="1130"/>
        <end position="1139"/>
    </location>
</feature>
<keyword evidence="4" id="KW-0479">Metal-binding</keyword>
<comment type="similarity">
    <text evidence="1">Belongs to the EXO84 family.</text>
</comment>
<accession>A0AAV1SD36</accession>
<dbReference type="InterPro" id="IPR001965">
    <property type="entry name" value="Znf_PHD"/>
</dbReference>
<evidence type="ECO:0000256" key="3">
    <source>
        <dbReference type="ARBA" id="ARBA00022483"/>
    </source>
</evidence>
<feature type="compositionally biased region" description="Acidic residues" evidence="7">
    <location>
        <begin position="752"/>
        <end position="763"/>
    </location>
</feature>
<dbReference type="GO" id="GO:0008270">
    <property type="term" value="F:zinc ion binding"/>
    <property type="evidence" value="ECO:0007669"/>
    <property type="project" value="UniProtKB-KW"/>
</dbReference>
<feature type="region of interest" description="Disordered" evidence="7">
    <location>
        <begin position="1088"/>
        <end position="1115"/>
    </location>
</feature>
<dbReference type="InterPro" id="IPR032403">
    <property type="entry name" value="Exo84_C"/>
</dbReference>
<dbReference type="PROSITE" id="PS51805">
    <property type="entry name" value="EPHD"/>
    <property type="match status" value="1"/>
</dbReference>
<evidence type="ECO:0000256" key="6">
    <source>
        <dbReference type="ARBA" id="ARBA00022833"/>
    </source>
</evidence>
<evidence type="ECO:0000256" key="1">
    <source>
        <dbReference type="ARBA" id="ARBA00007210"/>
    </source>
</evidence>
<dbReference type="GO" id="GO:0006887">
    <property type="term" value="P:exocytosis"/>
    <property type="evidence" value="ECO:0007669"/>
    <property type="project" value="UniProtKB-KW"/>
</dbReference>
<sequence length="1431" mass="158423">MESSSTVTKFRFRESENSNDSDTSSSSISSFYSDNGDQVSDLQSMAGKGIKRLCAELLEIKALSDEDFHGNIFANYSAFLGVFDEVKDMEKELMKLKTQVSTQKGLVKELVDGAYLKLLSEETMESIIEESEFDEPPRELEDRIDDVSEILDSLLSENRIDEAIGILEMEEENLQRVVVELGDTASDVLMLYKSVISERKAMLTMELTLVTENSRISAPELQKALVGICRLGEGHLATQLLLKYYHSRIASGIHDLQNSKAFLHVVYVRELSRSFMKLFGETSPFASEFIQWVNEEMEVFAVSFAKHVMSVSEVSSRLSTAVESAQFALSYCSLSESQRLVLRPCLIEHISPCMEEVLRIHVEDFKKVIGIFTETDAWVLGRYLLSGILNESYSSMVVGERPEYCRLTSSGRKFVTVLQAITGDVTPLVALQLEDSIFRGLMNLFSEYIAILERAITSETNESKRNGSGIILAETVPQQVSILANLSTLENLFSSTILSVFGSNNHISSEQMKNQSVGFHHQELESRVSFVQDASARLRAHFFQQFICRMMSPETGCKLSPQKFMDRSQGDPGVVHGAVPSVAFQVLFLELRKLGKLTEDDVFEVDWLMELLRELIEAIFVWISNDKEIWENNEEQLNFQHPDIQNQLDHLTSFALFTADQLHQLALLLSVLRIQSNATRQFLSFVLDTHFLVETIRYGEYFTNPMVPATLMNSVFNSAGLDPTRDADDDDDGGGGWVMKAAVEAIEKLLEIEETDSPSDDELVGISVDEPHENPSEHASETPNDEGTIFSEDCLMLDENVATTDALEVAVHLGNTNLNAELNQAGQFPDHLKDKGCSIDSSTTCLNDISGEIEDIESGNAAYDKFHFDQETTLPNLLLSVTASEASGVGSKSSPDTFFNESSHIIDRKAKTKNGGAKLLNPIRKKGQKGNPTPSTLHPRPLSSAANNPGLVEATVFAPFSCLTKTAESGSERCPLCKVQYGGRDLRCLPFIENMVTIYRSLDAAFSTGILQSLSDTGRILKQSPASTSTDCKDKKLLEAPWENNSCSGRSKLMSNNLAHVPLNRSVEIGVRNNEVTDNCNVPMHVKDKEHGMIGSGGDASNIKQNFDSPQVGSQIRARRLHESKSFQMDMNQADQASPRSPPSFGDKDSENDSNDQGGDDSPQNYKAEHLVRLNSDNRRRQERHDCSASETEKGHLRDSKRHKNLNYNPSGLCANNIGHIEPNTPQTENLITSSQLQSPATLNNSFEEKTACGFCLSSRITENTGPMLHYANGKQVVGVEATLSNTIHVHAICIEWAPQVYYVGDTVKNLKAELARGAKLKCAKCGLKGAALGCYLKSCKRSYHAPCAMEITKCRWDLENFLVLCPAHSSVKFPNEKSKSEKHNIKISSVPTSVAPSQSNFWAGSSSGAKEWVFCGSALSSEEKVSLDDG</sequence>
<feature type="compositionally biased region" description="Basic and acidic residues" evidence="7">
    <location>
        <begin position="1167"/>
        <end position="1198"/>
    </location>
</feature>
<dbReference type="SMART" id="SM00249">
    <property type="entry name" value="PHD"/>
    <property type="match status" value="1"/>
</dbReference>
<dbReference type="Gene3D" id="1.20.58.1210">
    <property type="entry name" value="Exo84p, N-terminal helical domain"/>
    <property type="match status" value="1"/>
</dbReference>
<dbReference type="GO" id="GO:0008104">
    <property type="term" value="P:intracellular protein localization"/>
    <property type="evidence" value="ECO:0007669"/>
    <property type="project" value="TreeGrafter"/>
</dbReference>
<evidence type="ECO:0000313" key="10">
    <source>
        <dbReference type="Proteomes" id="UP001314170"/>
    </source>
</evidence>
<dbReference type="PANTHER" id="PTHR21426:SF13">
    <property type="entry name" value="OS08G0566700 PROTEIN"/>
    <property type="match status" value="1"/>
</dbReference>
<feature type="compositionally biased region" description="Basic and acidic residues" evidence="7">
    <location>
        <begin position="769"/>
        <end position="780"/>
    </location>
</feature>
<dbReference type="InterPro" id="IPR033961">
    <property type="entry name" value="Exo84"/>
</dbReference>
<evidence type="ECO:0000256" key="5">
    <source>
        <dbReference type="ARBA" id="ARBA00022771"/>
    </source>
</evidence>
<dbReference type="Gene3D" id="3.30.40.10">
    <property type="entry name" value="Zinc/RING finger domain, C3HC4 (zinc finger)"/>
    <property type="match status" value="1"/>
</dbReference>
<feature type="region of interest" description="Disordered" evidence="7">
    <location>
        <begin position="920"/>
        <end position="945"/>
    </location>
</feature>
<dbReference type="InterPro" id="IPR042561">
    <property type="entry name" value="Exo84_C_1"/>
</dbReference>
<dbReference type="CDD" id="cd15571">
    <property type="entry name" value="ePHD"/>
    <property type="match status" value="1"/>
</dbReference>
<keyword evidence="6" id="KW-0862">Zinc</keyword>
<evidence type="ECO:0000256" key="7">
    <source>
        <dbReference type="SAM" id="MobiDB-lite"/>
    </source>
</evidence>
<keyword evidence="10" id="KW-1185">Reference proteome</keyword>
<dbReference type="GO" id="GO:0006893">
    <property type="term" value="P:Golgi to plasma membrane transport"/>
    <property type="evidence" value="ECO:0007669"/>
    <property type="project" value="TreeGrafter"/>
</dbReference>
<feature type="region of interest" description="Disordered" evidence="7">
    <location>
        <begin position="1130"/>
        <end position="1208"/>
    </location>
</feature>
<evidence type="ECO:0000313" key="9">
    <source>
        <dbReference type="EMBL" id="CAK7349319.1"/>
    </source>
</evidence>
<dbReference type="InterPro" id="IPR034732">
    <property type="entry name" value="EPHD"/>
</dbReference>